<dbReference type="RefSeq" id="WP_135621903.1">
    <property type="nucleotide sequence ID" value="NZ_RQGD01000010.1"/>
</dbReference>
<reference evidence="1" key="1">
    <citation type="journal article" date="2019" name="PLoS Negl. Trop. Dis.">
        <title>Revisiting the worldwide diversity of Leptospira species in the environment.</title>
        <authorList>
            <person name="Vincent A.T."/>
            <person name="Schiettekatte O."/>
            <person name="Bourhy P."/>
            <person name="Veyrier F.J."/>
            <person name="Picardeau M."/>
        </authorList>
    </citation>
    <scope>NUCLEOTIDE SEQUENCE [LARGE SCALE GENOMIC DNA]</scope>
    <source>
        <strain evidence="1">201702476</strain>
    </source>
</reference>
<accession>A0A4R9K7D3</accession>
<organism evidence="1 2">
    <name type="scientific">Leptospira ognonensis</name>
    <dbReference type="NCBI Taxonomy" id="2484945"/>
    <lineage>
        <taxon>Bacteria</taxon>
        <taxon>Pseudomonadati</taxon>
        <taxon>Spirochaetota</taxon>
        <taxon>Spirochaetia</taxon>
        <taxon>Leptospirales</taxon>
        <taxon>Leptospiraceae</taxon>
        <taxon>Leptospira</taxon>
    </lineage>
</organism>
<sequence>MNEKSEELVFNDNFLILTEGKNVEKIQNIYQKARLNISSQSGLPTNLRIGIQVALLKSIITLLDLGLNPLGSEIVPEYQTLMTEIIEVYVKLQPPNESNWLMECVQYGDKKAYHWDWKHFGSKELF</sequence>
<dbReference type="OrthoDB" id="328773at2"/>
<dbReference type="AlphaFoldDB" id="A0A4R9K7D3"/>
<dbReference type="NCBIfam" id="NF047777">
    <property type="entry name" value="LIC_11502_fam"/>
    <property type="match status" value="1"/>
</dbReference>
<dbReference type="Proteomes" id="UP000297693">
    <property type="component" value="Unassembled WGS sequence"/>
</dbReference>
<protein>
    <submittedName>
        <fullName evidence="1">Uncharacterized protein</fullName>
    </submittedName>
</protein>
<evidence type="ECO:0000313" key="2">
    <source>
        <dbReference type="Proteomes" id="UP000297693"/>
    </source>
</evidence>
<proteinExistence type="predicted"/>
<keyword evidence="2" id="KW-1185">Reference proteome</keyword>
<evidence type="ECO:0000313" key="1">
    <source>
        <dbReference type="EMBL" id="TGL62218.1"/>
    </source>
</evidence>
<comment type="caution">
    <text evidence="1">The sequence shown here is derived from an EMBL/GenBank/DDBJ whole genome shotgun (WGS) entry which is preliminary data.</text>
</comment>
<name>A0A4R9K7D3_9LEPT</name>
<dbReference type="EMBL" id="RQGD01000010">
    <property type="protein sequence ID" value="TGL62218.1"/>
    <property type="molecule type" value="Genomic_DNA"/>
</dbReference>
<gene>
    <name evidence="1" type="ORF">EHQ58_03160</name>
</gene>